<dbReference type="AlphaFoldDB" id="A0A3E1Y9K0"/>
<dbReference type="OrthoDB" id="954824at2"/>
<keyword evidence="3" id="KW-1185">Reference proteome</keyword>
<dbReference type="RefSeq" id="WP_116976493.1">
    <property type="nucleotide sequence ID" value="NZ_QPMM01000007.1"/>
</dbReference>
<proteinExistence type="predicted"/>
<feature type="transmembrane region" description="Helical" evidence="1">
    <location>
        <begin position="6"/>
        <end position="21"/>
    </location>
</feature>
<evidence type="ECO:0000313" key="3">
    <source>
        <dbReference type="Proteomes" id="UP000260644"/>
    </source>
</evidence>
<evidence type="ECO:0000256" key="1">
    <source>
        <dbReference type="SAM" id="Phobius"/>
    </source>
</evidence>
<feature type="transmembrane region" description="Helical" evidence="1">
    <location>
        <begin position="98"/>
        <end position="125"/>
    </location>
</feature>
<accession>A0A3E1Y9K0</accession>
<dbReference type="EMBL" id="QPMM01000007">
    <property type="protein sequence ID" value="RFS21866.1"/>
    <property type="molecule type" value="Genomic_DNA"/>
</dbReference>
<dbReference type="Proteomes" id="UP000260644">
    <property type="component" value="Unassembled WGS sequence"/>
</dbReference>
<keyword evidence="1" id="KW-0472">Membrane</keyword>
<gene>
    <name evidence="2" type="ORF">DVR12_14535</name>
</gene>
<sequence length="140" mass="15834">MVYKLMLVVGVIFLAISIYEFKRTIDFLGKSTRAIGTVTSLEENDGAYSPIFEIEIKNDNPVTYCLPAASNPSAWVVGEKATFLYDPQHPDSPRMMSYFWIFSWSLFFIAIAIPLIIFGSGYFLLNPMLRSNDLNTSRAN</sequence>
<keyword evidence="1" id="KW-0812">Transmembrane</keyword>
<reference evidence="2 3" key="1">
    <citation type="submission" date="2018-07" db="EMBL/GenBank/DDBJ databases">
        <title>Chitinophaga K2CV101002-2 sp. nov., isolated from a monsoon evergreen broad-leaved forest soil.</title>
        <authorList>
            <person name="Lv Y."/>
        </authorList>
    </citation>
    <scope>NUCLEOTIDE SEQUENCE [LARGE SCALE GENOMIC DNA]</scope>
    <source>
        <strain evidence="2 3">GDMCC 1.1288</strain>
    </source>
</reference>
<keyword evidence="1" id="KW-1133">Transmembrane helix</keyword>
<comment type="caution">
    <text evidence="2">The sequence shown here is derived from an EMBL/GenBank/DDBJ whole genome shotgun (WGS) entry which is preliminary data.</text>
</comment>
<organism evidence="2 3">
    <name type="scientific">Chitinophaga silvatica</name>
    <dbReference type="NCBI Taxonomy" id="2282649"/>
    <lineage>
        <taxon>Bacteria</taxon>
        <taxon>Pseudomonadati</taxon>
        <taxon>Bacteroidota</taxon>
        <taxon>Chitinophagia</taxon>
        <taxon>Chitinophagales</taxon>
        <taxon>Chitinophagaceae</taxon>
        <taxon>Chitinophaga</taxon>
    </lineage>
</organism>
<name>A0A3E1Y9K0_9BACT</name>
<protein>
    <submittedName>
        <fullName evidence="2">DUF3592 domain-containing protein</fullName>
    </submittedName>
</protein>
<evidence type="ECO:0000313" key="2">
    <source>
        <dbReference type="EMBL" id="RFS21866.1"/>
    </source>
</evidence>